<dbReference type="InterPro" id="IPR010985">
    <property type="entry name" value="Ribbon_hlx_hlx"/>
</dbReference>
<dbReference type="EMBL" id="QRDZ01000012">
    <property type="protein sequence ID" value="RED76327.1"/>
    <property type="molecule type" value="Genomic_DNA"/>
</dbReference>
<gene>
    <name evidence="3" type="ORF">DFP98_11244</name>
</gene>
<dbReference type="GO" id="GO:0006355">
    <property type="term" value="P:regulation of DNA-templated transcription"/>
    <property type="evidence" value="ECO:0007669"/>
    <property type="project" value="InterPro"/>
</dbReference>
<feature type="region of interest" description="Disordered" evidence="1">
    <location>
        <begin position="48"/>
        <end position="71"/>
    </location>
</feature>
<name>A0A3D9JRY0_9BACL</name>
<feature type="domain" description="Arc-like DNA binding" evidence="2">
    <location>
        <begin position="2"/>
        <end position="49"/>
    </location>
</feature>
<dbReference type="InterPro" id="IPR005569">
    <property type="entry name" value="Arc_DNA-bd_dom"/>
</dbReference>
<protein>
    <recommendedName>
        <fullName evidence="2">Arc-like DNA binding domain-containing protein</fullName>
    </recommendedName>
</protein>
<dbReference type="RefSeq" id="WP_116061624.1">
    <property type="nucleotide sequence ID" value="NZ_QRDZ01000012.1"/>
</dbReference>
<keyword evidence="4" id="KW-1185">Reference proteome</keyword>
<comment type="caution">
    <text evidence="3">The sequence shown here is derived from an EMBL/GenBank/DDBJ whole genome shotgun (WGS) entry which is preliminary data.</text>
</comment>
<dbReference type="Pfam" id="PF03869">
    <property type="entry name" value="Arc"/>
    <property type="match status" value="1"/>
</dbReference>
<accession>A0A3D9JRY0</accession>
<reference evidence="3 4" key="1">
    <citation type="submission" date="2018-07" db="EMBL/GenBank/DDBJ databases">
        <title>Genomic Encyclopedia of Type Strains, Phase III (KMG-III): the genomes of soil and plant-associated and newly described type strains.</title>
        <authorList>
            <person name="Whitman W."/>
        </authorList>
    </citation>
    <scope>NUCLEOTIDE SEQUENCE [LARGE SCALE GENOMIC DNA]</scope>
    <source>
        <strain evidence="3 4">CECT 7287</strain>
    </source>
</reference>
<dbReference type="InterPro" id="IPR013321">
    <property type="entry name" value="Arc_rbn_hlx_hlx"/>
</dbReference>
<dbReference type="Proteomes" id="UP000256977">
    <property type="component" value="Unassembled WGS sequence"/>
</dbReference>
<evidence type="ECO:0000313" key="3">
    <source>
        <dbReference type="EMBL" id="RED76327.1"/>
    </source>
</evidence>
<sequence>MAREKKAFPLRLDAEIHRAVERWAEDEFRSVNGHIEYLLREALRKAGRLPSGNRPAQPTDPDSASDNAEQP</sequence>
<dbReference type="OrthoDB" id="9812601at2"/>
<organism evidence="3 4">
    <name type="scientific">Cohnella phaseoli</name>
    <dbReference type="NCBI Taxonomy" id="456490"/>
    <lineage>
        <taxon>Bacteria</taxon>
        <taxon>Bacillati</taxon>
        <taxon>Bacillota</taxon>
        <taxon>Bacilli</taxon>
        <taxon>Bacillales</taxon>
        <taxon>Paenibacillaceae</taxon>
        <taxon>Cohnella</taxon>
    </lineage>
</organism>
<evidence type="ECO:0000259" key="2">
    <source>
        <dbReference type="Pfam" id="PF03869"/>
    </source>
</evidence>
<evidence type="ECO:0000313" key="4">
    <source>
        <dbReference type="Proteomes" id="UP000256977"/>
    </source>
</evidence>
<dbReference type="Gene3D" id="1.10.1220.10">
    <property type="entry name" value="Met repressor-like"/>
    <property type="match status" value="1"/>
</dbReference>
<proteinExistence type="predicted"/>
<feature type="compositionally biased region" description="Polar residues" evidence="1">
    <location>
        <begin position="54"/>
        <end position="71"/>
    </location>
</feature>
<dbReference type="AlphaFoldDB" id="A0A3D9JRY0"/>
<evidence type="ECO:0000256" key="1">
    <source>
        <dbReference type="SAM" id="MobiDB-lite"/>
    </source>
</evidence>
<dbReference type="GO" id="GO:0003677">
    <property type="term" value="F:DNA binding"/>
    <property type="evidence" value="ECO:0007669"/>
    <property type="project" value="InterPro"/>
</dbReference>
<dbReference type="SUPFAM" id="SSF47598">
    <property type="entry name" value="Ribbon-helix-helix"/>
    <property type="match status" value="1"/>
</dbReference>